<feature type="domain" description="Histidine kinase" evidence="7">
    <location>
        <begin position="231"/>
        <end position="428"/>
    </location>
</feature>
<dbReference type="Pfam" id="PF00512">
    <property type="entry name" value="HisKA"/>
    <property type="match status" value="1"/>
</dbReference>
<reference evidence="10" key="1">
    <citation type="submission" date="2016-12" db="EMBL/GenBank/DDBJ databases">
        <authorList>
            <person name="Varghese N."/>
            <person name="Submissions S."/>
        </authorList>
    </citation>
    <scope>NUCLEOTIDE SEQUENCE [LARGE SCALE GENOMIC DNA]</scope>
    <source>
        <strain evidence="10">DSM 11544</strain>
    </source>
</reference>
<dbReference type="PANTHER" id="PTHR30535">
    <property type="entry name" value="VITAMIN B12-BINDING PROTEIN"/>
    <property type="match status" value="1"/>
</dbReference>
<evidence type="ECO:0000256" key="3">
    <source>
        <dbReference type="ARBA" id="ARBA00012438"/>
    </source>
</evidence>
<evidence type="ECO:0000256" key="6">
    <source>
        <dbReference type="SAM" id="Phobius"/>
    </source>
</evidence>
<keyword evidence="10" id="KW-1185">Reference proteome</keyword>
<keyword evidence="4" id="KW-0808">Transferase</keyword>
<dbReference type="Gene3D" id="1.10.287.130">
    <property type="match status" value="1"/>
</dbReference>
<dbReference type="InterPro" id="IPR036890">
    <property type="entry name" value="HATPase_C_sf"/>
</dbReference>
<dbReference type="EMBL" id="FRDN01000004">
    <property type="protein sequence ID" value="SHN58988.1"/>
    <property type="molecule type" value="Genomic_DNA"/>
</dbReference>
<dbReference type="SUPFAM" id="SSF47384">
    <property type="entry name" value="Homodimeric domain of signal transducing histidine kinase"/>
    <property type="match status" value="1"/>
</dbReference>
<evidence type="ECO:0000259" key="7">
    <source>
        <dbReference type="PROSITE" id="PS50109"/>
    </source>
</evidence>
<dbReference type="Gene3D" id="3.30.565.10">
    <property type="entry name" value="Histidine kinase-like ATPase, C-terminal domain"/>
    <property type="match status" value="1"/>
</dbReference>
<dbReference type="InterPro" id="IPR005467">
    <property type="entry name" value="His_kinase_dom"/>
</dbReference>
<dbReference type="EC" id="2.7.13.3" evidence="3"/>
<keyword evidence="4" id="KW-0418">Kinase</keyword>
<comment type="catalytic activity">
    <reaction evidence="1">
        <text>ATP + protein L-histidine = ADP + protein N-phospho-L-histidine.</text>
        <dbReference type="EC" id="2.7.13.3"/>
    </reaction>
</comment>
<keyword evidence="6" id="KW-0472">Membrane</keyword>
<dbReference type="Gene3D" id="6.10.340.10">
    <property type="match status" value="1"/>
</dbReference>
<dbReference type="InterPro" id="IPR002491">
    <property type="entry name" value="ABC_transptr_periplasmic_BD"/>
</dbReference>
<dbReference type="Pfam" id="PF01497">
    <property type="entry name" value="Peripla_BP_2"/>
    <property type="match status" value="1"/>
</dbReference>
<dbReference type="PROSITE" id="PS50109">
    <property type="entry name" value="HIS_KIN"/>
    <property type="match status" value="1"/>
</dbReference>
<organism evidence="9 10">
    <name type="scientific">Desulfitobacterium chlororespirans DSM 11544</name>
    <dbReference type="NCBI Taxonomy" id="1121395"/>
    <lineage>
        <taxon>Bacteria</taxon>
        <taxon>Bacillati</taxon>
        <taxon>Bacillota</taxon>
        <taxon>Clostridia</taxon>
        <taxon>Eubacteriales</taxon>
        <taxon>Desulfitobacteriaceae</taxon>
        <taxon>Desulfitobacterium</taxon>
    </lineage>
</organism>
<evidence type="ECO:0000256" key="1">
    <source>
        <dbReference type="ARBA" id="ARBA00000085"/>
    </source>
</evidence>
<dbReference type="RefSeq" id="WP_072771546.1">
    <property type="nucleotide sequence ID" value="NZ_FRDN01000004.1"/>
</dbReference>
<dbReference type="InterPro" id="IPR036097">
    <property type="entry name" value="HisK_dim/P_sf"/>
</dbReference>
<proteinExistence type="inferred from homology"/>
<dbReference type="STRING" id="1121395.SAMN02745215_00998"/>
<evidence type="ECO:0000256" key="4">
    <source>
        <dbReference type="ARBA" id="ARBA00022777"/>
    </source>
</evidence>
<evidence type="ECO:0000259" key="8">
    <source>
        <dbReference type="PROSITE" id="PS50983"/>
    </source>
</evidence>
<dbReference type="PANTHER" id="PTHR30535:SF7">
    <property type="entry name" value="IRON(III) DICITRATE-BINDING PROTEIN"/>
    <property type="match status" value="1"/>
</dbReference>
<evidence type="ECO:0000256" key="2">
    <source>
        <dbReference type="ARBA" id="ARBA00008814"/>
    </source>
</evidence>
<keyword evidence="5" id="KW-0902">Two-component regulatory system</keyword>
<feature type="domain" description="Fe/B12 periplasmic-binding" evidence="8">
    <location>
        <begin position="431"/>
        <end position="705"/>
    </location>
</feature>
<dbReference type="Gene3D" id="3.40.50.1980">
    <property type="entry name" value="Nitrogenase molybdenum iron protein domain"/>
    <property type="match status" value="2"/>
</dbReference>
<protein>
    <recommendedName>
        <fullName evidence="3">histidine kinase</fullName>
        <ecNumber evidence="3">2.7.13.3</ecNumber>
    </recommendedName>
</protein>
<dbReference type="PROSITE" id="PS50983">
    <property type="entry name" value="FE_B12_PBP"/>
    <property type="match status" value="1"/>
</dbReference>
<comment type="similarity">
    <text evidence="2">Belongs to the bacterial solute-binding protein 8 family.</text>
</comment>
<accession>A0A1M7SKR9</accession>
<evidence type="ECO:0000313" key="10">
    <source>
        <dbReference type="Proteomes" id="UP000184010"/>
    </source>
</evidence>
<dbReference type="SUPFAM" id="SSF53807">
    <property type="entry name" value="Helical backbone' metal receptor"/>
    <property type="match status" value="1"/>
</dbReference>
<sequence length="712" mass="80308">MFKKILARRLVLSVILAFICAGLVFILSQQLFSYGIEVKYADGAYLKQRMAEEAADFQHYITENDVAIHDFSKISHWVDTTKITSISLYEDNRLIYHSALPYQAETPDSGIRHEPLPWKELYPVHFRDGDGLLNLSLDFKHYDYDLALLLSLLIFFTVFLGIVLFFVHRKTFYLLELEQQVLLMQGGKLDIAIPLRGSDEITSLAENLDGIRQVLIKQKQTQEALQKFAATMSHDIRTPLAALIVYLDIILNKRVSDDQRLQQYLVKSVEKANQLKSLTDHLFAYFVGSERQSIEVEENLNRTDFEKLVFDGIFLLESSGFTVKTTLTHQQYSLRLSRQSMERILDNVFANILKYATTDKPVIIKITLAEEMLTLCFANGTKPEAKNSENAGMGIKNTRTVAEQYHGSLTETQSEHDYSIEIALPVEVPKAIFALQATNIETLIALGLQDKIVGVSTGHAADFLPEYQEIYNSLNCLEGNTFRCHNYPPFEVVVSTKPDFIYGTSFSLDITRIISLLKNVDKASITTYINKPTNMFNARMDDVYEEILTLGRIFNVEERAGEVVQSMSAKIKEVQGKLGSIEEPVPVFVFDSEEDGMFFTAGSALLSNMIELAGGKNIFAAANRNWLFVSHEEITQGRPEAVVVIDYGKTGPEDKITSFKNNPLFSELPAVVKDKFIIVSLNDVLPGTRNADCVEKLSRGFHLQAPSPHPIN</sequence>
<dbReference type="CDD" id="cd00082">
    <property type="entry name" value="HisKA"/>
    <property type="match status" value="1"/>
</dbReference>
<dbReference type="SMART" id="SM00388">
    <property type="entry name" value="HisKA"/>
    <property type="match status" value="1"/>
</dbReference>
<dbReference type="Proteomes" id="UP000184010">
    <property type="component" value="Unassembled WGS sequence"/>
</dbReference>
<dbReference type="SUPFAM" id="SSF55874">
    <property type="entry name" value="ATPase domain of HSP90 chaperone/DNA topoisomerase II/histidine kinase"/>
    <property type="match status" value="1"/>
</dbReference>
<dbReference type="AlphaFoldDB" id="A0A1M7SKR9"/>
<evidence type="ECO:0000256" key="5">
    <source>
        <dbReference type="ARBA" id="ARBA00023012"/>
    </source>
</evidence>
<keyword evidence="6" id="KW-1133">Transmembrane helix</keyword>
<name>A0A1M7SKR9_9FIRM</name>
<dbReference type="InterPro" id="IPR050902">
    <property type="entry name" value="ABC_Transporter_SBP"/>
</dbReference>
<evidence type="ECO:0000313" key="9">
    <source>
        <dbReference type="EMBL" id="SHN58988.1"/>
    </source>
</evidence>
<feature type="transmembrane region" description="Helical" evidence="6">
    <location>
        <begin position="146"/>
        <end position="167"/>
    </location>
</feature>
<keyword evidence="6" id="KW-0812">Transmembrane</keyword>
<gene>
    <name evidence="9" type="ORF">SAMN02745215_00998</name>
</gene>
<dbReference type="GO" id="GO:0000155">
    <property type="term" value="F:phosphorelay sensor kinase activity"/>
    <property type="evidence" value="ECO:0007669"/>
    <property type="project" value="InterPro"/>
</dbReference>
<dbReference type="InterPro" id="IPR003661">
    <property type="entry name" value="HisK_dim/P_dom"/>
</dbReference>